<evidence type="ECO:0008006" key="4">
    <source>
        <dbReference type="Google" id="ProtNLM"/>
    </source>
</evidence>
<gene>
    <name evidence="2" type="ORF">Ami3637_11310</name>
</gene>
<dbReference type="KEGG" id="amic:Ami3637_11310"/>
<feature type="signal peptide" evidence="1">
    <location>
        <begin position="1"/>
        <end position="25"/>
    </location>
</feature>
<evidence type="ECO:0000313" key="3">
    <source>
        <dbReference type="Proteomes" id="UP000463883"/>
    </source>
</evidence>
<name>A0A6P1MJT6_9FIRM</name>
<dbReference type="RefSeq" id="WP_162362681.1">
    <property type="nucleotide sequence ID" value="NZ_CP047591.1"/>
</dbReference>
<feature type="chain" id="PRO_5027059215" description="Copper amine oxidase-like N-terminal domain-containing protein" evidence="1">
    <location>
        <begin position="26"/>
        <end position="241"/>
    </location>
</feature>
<organism evidence="2 3">
    <name type="scientific">Aminipila terrae</name>
    <dbReference type="NCBI Taxonomy" id="2697030"/>
    <lineage>
        <taxon>Bacteria</taxon>
        <taxon>Bacillati</taxon>
        <taxon>Bacillota</taxon>
        <taxon>Clostridia</taxon>
        <taxon>Peptostreptococcales</taxon>
        <taxon>Anaerovoracaceae</taxon>
        <taxon>Aminipila</taxon>
    </lineage>
</organism>
<dbReference type="AlphaFoldDB" id="A0A6P1MJT6"/>
<keyword evidence="3" id="KW-1185">Reference proteome</keyword>
<protein>
    <recommendedName>
        <fullName evidence="4">Copper amine oxidase-like N-terminal domain-containing protein</fullName>
    </recommendedName>
</protein>
<evidence type="ECO:0000256" key="1">
    <source>
        <dbReference type="SAM" id="SignalP"/>
    </source>
</evidence>
<proteinExistence type="predicted"/>
<dbReference type="EMBL" id="CP047591">
    <property type="protein sequence ID" value="QHI72914.1"/>
    <property type="molecule type" value="Genomic_DNA"/>
</dbReference>
<accession>A0A6P1MJT6</accession>
<keyword evidence="1" id="KW-0732">Signal</keyword>
<sequence length="241" mass="27344">MKRFLKLNLTIIVVIALLFSSTAYADVYVKGYFKSNGTYVAPYFRTSPNNTINDNYSTYPNINPYTGKQGTIMPSYYSNQTYSNFYNSYYVDNSIIRFSKTILERPSFPVYINDYNVNNTASKYYPTILNGVVFIPLTAEMISVMKLSGGWDSTNGMVLKTSDIYPSSNFSTASTNITTAKNIVKPTYPVIVNDVNLNVVDSEYYPVVINDVVYIPLSSEFHSKIRLSGGWYESFMALYSY</sequence>
<dbReference type="Proteomes" id="UP000463883">
    <property type="component" value="Chromosome"/>
</dbReference>
<reference evidence="2 3" key="1">
    <citation type="submission" date="2020-01" db="EMBL/GenBank/DDBJ databases">
        <title>Genomic analysis of Aminipila sp. CBA3637.</title>
        <authorList>
            <person name="Kim Y.B."/>
            <person name="Roh S.W."/>
        </authorList>
    </citation>
    <scope>NUCLEOTIDE SEQUENCE [LARGE SCALE GENOMIC DNA]</scope>
    <source>
        <strain evidence="2 3">CBA3637</strain>
    </source>
</reference>
<evidence type="ECO:0000313" key="2">
    <source>
        <dbReference type="EMBL" id="QHI72914.1"/>
    </source>
</evidence>